<sequence>MVDVDIANSLWRYAVIALVTVVVWEGASIVYNLWLHPLRKFPGPVLQRASTLPWAIRHGFGNQAFHTQRLHERYGPVVRLGPNHLSFTDPRAWREIMFAVGCQYGHRVGDEAKAAGNTGSGSSSSTGGSEMPKAATFVKNIRAIPTSIINADRDEHSRFRRALSHGFSDAAMRQQEPLIARYVDLLLRRLHEICSKNDDDDNSSSSDDGKKGEGEGKKTKTKTKTPLNIEAWYNYATFDIVGELVFGHPFGCLERSDYHPWIAFIFGSVRAGAWTVALSYVGLGEVVQWVWSLGGLLAFAEMNRYIHEMLESRLRRGEEGGAGGARDDLFEGLVRRREEWNLSFEKLGSNAFILVLAGSETTATTLSGATYLLLTHPAALAALAREVRSAFASAADITLGAVSGSGGGGGGGGAKLPYMLAALNEALRLYPPVTSGLVRVVPAGGELIAGHYVPGGTFVEVQHWSINHSEDNWEDPWAFKPERFLAGDAAEAAKSGNRLEALQPFNVGPRNCIGRNLAYAEMRLILARIVYDFDLELADDSKNWIERQRAFALWDRIPLNVYLTPVKR</sequence>
<dbReference type="InterPro" id="IPR017972">
    <property type="entry name" value="Cyt_P450_CS"/>
</dbReference>
<evidence type="ECO:0000256" key="4">
    <source>
        <dbReference type="ARBA" id="ARBA00022723"/>
    </source>
</evidence>
<dbReference type="Gene3D" id="1.10.630.10">
    <property type="entry name" value="Cytochrome P450"/>
    <property type="match status" value="1"/>
</dbReference>
<dbReference type="AlphaFoldDB" id="A0AAN9YG99"/>
<keyword evidence="7 9" id="KW-0503">Monooxygenase</keyword>
<evidence type="ECO:0008006" key="14">
    <source>
        <dbReference type="Google" id="ProtNLM"/>
    </source>
</evidence>
<feature type="binding site" description="axial binding residue" evidence="8">
    <location>
        <position position="512"/>
    </location>
    <ligand>
        <name>heme</name>
        <dbReference type="ChEBI" id="CHEBI:30413"/>
    </ligand>
    <ligandPart>
        <name>Fe</name>
        <dbReference type="ChEBI" id="CHEBI:18248"/>
    </ligandPart>
</feature>
<dbReference type="Pfam" id="PF00067">
    <property type="entry name" value="p450"/>
    <property type="match status" value="1"/>
</dbReference>
<dbReference type="PROSITE" id="PS00086">
    <property type="entry name" value="CYTOCHROME_P450"/>
    <property type="match status" value="1"/>
</dbReference>
<dbReference type="InterPro" id="IPR050121">
    <property type="entry name" value="Cytochrome_P450_monoxygenase"/>
</dbReference>
<organism evidence="12 13">
    <name type="scientific">Diatrype stigma</name>
    <dbReference type="NCBI Taxonomy" id="117547"/>
    <lineage>
        <taxon>Eukaryota</taxon>
        <taxon>Fungi</taxon>
        <taxon>Dikarya</taxon>
        <taxon>Ascomycota</taxon>
        <taxon>Pezizomycotina</taxon>
        <taxon>Sordariomycetes</taxon>
        <taxon>Xylariomycetidae</taxon>
        <taxon>Xylariales</taxon>
        <taxon>Diatrypaceae</taxon>
        <taxon>Diatrype</taxon>
    </lineage>
</organism>
<evidence type="ECO:0000256" key="5">
    <source>
        <dbReference type="ARBA" id="ARBA00023002"/>
    </source>
</evidence>
<comment type="similarity">
    <text evidence="2 9">Belongs to the cytochrome P450 family.</text>
</comment>
<feature type="region of interest" description="Disordered" evidence="10">
    <location>
        <begin position="197"/>
        <end position="221"/>
    </location>
</feature>
<keyword evidence="6 8" id="KW-0408">Iron</keyword>
<name>A0AAN9YG99_9PEZI</name>
<dbReference type="GO" id="GO:0020037">
    <property type="term" value="F:heme binding"/>
    <property type="evidence" value="ECO:0007669"/>
    <property type="project" value="InterPro"/>
</dbReference>
<accession>A0AAN9YG99</accession>
<dbReference type="PRINTS" id="PR00385">
    <property type="entry name" value="P450"/>
</dbReference>
<evidence type="ECO:0000313" key="12">
    <source>
        <dbReference type="EMBL" id="KAK7743643.1"/>
    </source>
</evidence>
<dbReference type="InterPro" id="IPR001128">
    <property type="entry name" value="Cyt_P450"/>
</dbReference>
<proteinExistence type="inferred from homology"/>
<dbReference type="PANTHER" id="PTHR24305:SF230">
    <property type="entry name" value="P450, PUTATIVE (EUROFUNG)-RELATED"/>
    <property type="match status" value="1"/>
</dbReference>
<evidence type="ECO:0000256" key="1">
    <source>
        <dbReference type="ARBA" id="ARBA00001971"/>
    </source>
</evidence>
<keyword evidence="11" id="KW-0472">Membrane</keyword>
<dbReference type="GO" id="GO:0004497">
    <property type="term" value="F:monooxygenase activity"/>
    <property type="evidence" value="ECO:0007669"/>
    <property type="project" value="UniProtKB-KW"/>
</dbReference>
<evidence type="ECO:0000256" key="2">
    <source>
        <dbReference type="ARBA" id="ARBA00010617"/>
    </source>
</evidence>
<dbReference type="EMBL" id="JAKJXP020000134">
    <property type="protein sequence ID" value="KAK7743643.1"/>
    <property type="molecule type" value="Genomic_DNA"/>
</dbReference>
<protein>
    <recommendedName>
        <fullName evidence="14">Cytochrome P450</fullName>
    </recommendedName>
</protein>
<keyword evidence="11" id="KW-1133">Transmembrane helix</keyword>
<keyword evidence="11" id="KW-0812">Transmembrane</keyword>
<evidence type="ECO:0000256" key="3">
    <source>
        <dbReference type="ARBA" id="ARBA00022617"/>
    </source>
</evidence>
<evidence type="ECO:0000256" key="8">
    <source>
        <dbReference type="PIRSR" id="PIRSR602401-1"/>
    </source>
</evidence>
<feature type="compositionally biased region" description="Basic and acidic residues" evidence="10">
    <location>
        <begin position="207"/>
        <end position="218"/>
    </location>
</feature>
<dbReference type="GO" id="GO:0016705">
    <property type="term" value="F:oxidoreductase activity, acting on paired donors, with incorporation or reduction of molecular oxygen"/>
    <property type="evidence" value="ECO:0007669"/>
    <property type="project" value="InterPro"/>
</dbReference>
<evidence type="ECO:0000256" key="7">
    <source>
        <dbReference type="ARBA" id="ARBA00023033"/>
    </source>
</evidence>
<reference evidence="12 13" key="1">
    <citation type="submission" date="2024-02" db="EMBL/GenBank/DDBJ databases">
        <title>De novo assembly and annotation of 12 fungi associated with fruit tree decline syndrome in Ontario, Canada.</title>
        <authorList>
            <person name="Sulman M."/>
            <person name="Ellouze W."/>
            <person name="Ilyukhin E."/>
        </authorList>
    </citation>
    <scope>NUCLEOTIDE SEQUENCE [LARGE SCALE GENOMIC DNA]</scope>
    <source>
        <strain evidence="12 13">M11/M66-122</strain>
    </source>
</reference>
<dbReference type="InterPro" id="IPR036396">
    <property type="entry name" value="Cyt_P450_sf"/>
</dbReference>
<keyword evidence="3 8" id="KW-0349">Heme</keyword>
<comment type="caution">
    <text evidence="12">The sequence shown here is derived from an EMBL/GenBank/DDBJ whole genome shotgun (WGS) entry which is preliminary data.</text>
</comment>
<dbReference type="Proteomes" id="UP001320420">
    <property type="component" value="Unassembled WGS sequence"/>
</dbReference>
<keyword evidence="4 8" id="KW-0479">Metal-binding</keyword>
<dbReference type="PANTHER" id="PTHR24305">
    <property type="entry name" value="CYTOCHROME P450"/>
    <property type="match status" value="1"/>
</dbReference>
<dbReference type="PRINTS" id="PR00463">
    <property type="entry name" value="EP450I"/>
</dbReference>
<evidence type="ECO:0000313" key="13">
    <source>
        <dbReference type="Proteomes" id="UP001320420"/>
    </source>
</evidence>
<feature type="transmembrane region" description="Helical" evidence="11">
    <location>
        <begin position="12"/>
        <end position="34"/>
    </location>
</feature>
<keyword evidence="5 9" id="KW-0560">Oxidoreductase</keyword>
<keyword evidence="13" id="KW-1185">Reference proteome</keyword>
<gene>
    <name evidence="12" type="ORF">SLS62_010546</name>
</gene>
<dbReference type="GO" id="GO:0005506">
    <property type="term" value="F:iron ion binding"/>
    <property type="evidence" value="ECO:0007669"/>
    <property type="project" value="InterPro"/>
</dbReference>
<dbReference type="CDD" id="cd11058">
    <property type="entry name" value="CYP60B-like"/>
    <property type="match status" value="1"/>
</dbReference>
<evidence type="ECO:0000256" key="6">
    <source>
        <dbReference type="ARBA" id="ARBA00023004"/>
    </source>
</evidence>
<dbReference type="SUPFAM" id="SSF48264">
    <property type="entry name" value="Cytochrome P450"/>
    <property type="match status" value="1"/>
</dbReference>
<evidence type="ECO:0000256" key="10">
    <source>
        <dbReference type="SAM" id="MobiDB-lite"/>
    </source>
</evidence>
<evidence type="ECO:0000256" key="9">
    <source>
        <dbReference type="RuleBase" id="RU000461"/>
    </source>
</evidence>
<dbReference type="InterPro" id="IPR002401">
    <property type="entry name" value="Cyt_P450_E_grp-I"/>
</dbReference>
<comment type="cofactor">
    <cofactor evidence="1 8">
        <name>heme</name>
        <dbReference type="ChEBI" id="CHEBI:30413"/>
    </cofactor>
</comment>
<evidence type="ECO:0000256" key="11">
    <source>
        <dbReference type="SAM" id="Phobius"/>
    </source>
</evidence>